<dbReference type="EMBL" id="BAAAOF010000002">
    <property type="protein sequence ID" value="GAA1917780.1"/>
    <property type="molecule type" value="Genomic_DNA"/>
</dbReference>
<dbReference type="Gene3D" id="3.40.50.720">
    <property type="entry name" value="NAD(P)-binding Rossmann-like Domain"/>
    <property type="match status" value="1"/>
</dbReference>
<evidence type="ECO:0000256" key="1">
    <source>
        <dbReference type="ARBA" id="ARBA00010928"/>
    </source>
</evidence>
<reference evidence="6 7" key="1">
    <citation type="journal article" date="2019" name="Int. J. Syst. Evol. Microbiol.">
        <title>The Global Catalogue of Microorganisms (GCM) 10K type strain sequencing project: providing services to taxonomists for standard genome sequencing and annotation.</title>
        <authorList>
            <consortium name="The Broad Institute Genomics Platform"/>
            <consortium name="The Broad Institute Genome Sequencing Center for Infectious Disease"/>
            <person name="Wu L."/>
            <person name="Ma J."/>
        </authorList>
    </citation>
    <scope>NUCLEOTIDE SEQUENCE [LARGE SCALE GENOMIC DNA]</scope>
    <source>
        <strain evidence="6 7">JCM 14900</strain>
    </source>
</reference>
<keyword evidence="3" id="KW-0520">NAD</keyword>
<accession>A0ABN2PDQ3</accession>
<keyword evidence="7" id="KW-1185">Reference proteome</keyword>
<dbReference type="PANTHER" id="PTHR22604:SF105">
    <property type="entry name" value="TRANS-1,2-DIHYDROBENZENE-1,2-DIOL DEHYDROGENASE"/>
    <property type="match status" value="1"/>
</dbReference>
<dbReference type="SUPFAM" id="SSF55347">
    <property type="entry name" value="Glyceraldehyde-3-phosphate dehydrogenase-like, C-terminal domain"/>
    <property type="match status" value="1"/>
</dbReference>
<proteinExistence type="inferred from homology"/>
<evidence type="ECO:0000256" key="2">
    <source>
        <dbReference type="ARBA" id="ARBA00023002"/>
    </source>
</evidence>
<dbReference type="Gene3D" id="3.30.360.10">
    <property type="entry name" value="Dihydrodipicolinate Reductase, domain 2"/>
    <property type="match status" value="1"/>
</dbReference>
<feature type="domain" description="GFO/IDH/MocA-like oxidoreductase" evidence="5">
    <location>
        <begin position="152"/>
        <end position="264"/>
    </location>
</feature>
<comment type="caution">
    <text evidence="6">The sequence shown here is derived from an EMBL/GenBank/DDBJ whole genome shotgun (WGS) entry which is preliminary data.</text>
</comment>
<dbReference type="InterPro" id="IPR036291">
    <property type="entry name" value="NAD(P)-bd_dom_sf"/>
</dbReference>
<dbReference type="InterPro" id="IPR055170">
    <property type="entry name" value="GFO_IDH_MocA-like_dom"/>
</dbReference>
<sequence>MSYRDPFPNPGSYTAGSGEPRLRWGILAPGGIAAAFATALRAHTTQSISAVASRSAERAEKFAARFEVPRFFASYNALVEDPSIDVVYVAAPASEHRALGLLAMAAGKHVVIEKPLAISVADAVELVAASREHGVFLMEAMWTRYLPQTAVINELVTSGRIGEPRGIIADHWQAIPDDPSHRLYRPELGGGALLDLGIYPIQLDSMVLGAPDAVFATGVLATTGVDAFSTLVLDHGGSRMSSITSSLLARSSGAASIIGTEGRIDIDGPAHIPTSFTLRGIDLNSPQERWTDPSGLTRYAGLSWEITAAATFIGDGLRQSPVHTLEECIQILTTIEMARTQLGTVGVVAEVAR</sequence>
<dbReference type="Pfam" id="PF22725">
    <property type="entry name" value="GFO_IDH_MocA_C3"/>
    <property type="match status" value="1"/>
</dbReference>
<dbReference type="Pfam" id="PF01408">
    <property type="entry name" value="GFO_IDH_MocA"/>
    <property type="match status" value="1"/>
</dbReference>
<dbReference type="PANTHER" id="PTHR22604">
    <property type="entry name" value="OXIDOREDUCTASES"/>
    <property type="match status" value="1"/>
</dbReference>
<dbReference type="RefSeq" id="WP_248145649.1">
    <property type="nucleotide sequence ID" value="NZ_BAAAOF010000002.1"/>
</dbReference>
<evidence type="ECO:0000313" key="7">
    <source>
        <dbReference type="Proteomes" id="UP001501343"/>
    </source>
</evidence>
<evidence type="ECO:0000256" key="3">
    <source>
        <dbReference type="ARBA" id="ARBA00023027"/>
    </source>
</evidence>
<feature type="domain" description="Gfo/Idh/MocA-like oxidoreductase N-terminal" evidence="4">
    <location>
        <begin position="23"/>
        <end position="139"/>
    </location>
</feature>
<gene>
    <name evidence="6" type="ORF">GCM10009775_07850</name>
</gene>
<organism evidence="6 7">
    <name type="scientific">Microbacterium aoyamense</name>
    <dbReference type="NCBI Taxonomy" id="344166"/>
    <lineage>
        <taxon>Bacteria</taxon>
        <taxon>Bacillati</taxon>
        <taxon>Actinomycetota</taxon>
        <taxon>Actinomycetes</taxon>
        <taxon>Micrococcales</taxon>
        <taxon>Microbacteriaceae</taxon>
        <taxon>Microbacterium</taxon>
    </lineage>
</organism>
<evidence type="ECO:0000313" key="6">
    <source>
        <dbReference type="EMBL" id="GAA1917780.1"/>
    </source>
</evidence>
<dbReference type="InterPro" id="IPR000683">
    <property type="entry name" value="Gfo/Idh/MocA-like_OxRdtase_N"/>
</dbReference>
<dbReference type="Proteomes" id="UP001501343">
    <property type="component" value="Unassembled WGS sequence"/>
</dbReference>
<evidence type="ECO:0000259" key="5">
    <source>
        <dbReference type="Pfam" id="PF22725"/>
    </source>
</evidence>
<evidence type="ECO:0000259" key="4">
    <source>
        <dbReference type="Pfam" id="PF01408"/>
    </source>
</evidence>
<name>A0ABN2PDQ3_9MICO</name>
<dbReference type="InterPro" id="IPR050984">
    <property type="entry name" value="Gfo/Idh/MocA_domain"/>
</dbReference>
<protein>
    <submittedName>
        <fullName evidence="6">Gfo/Idh/MocA family oxidoreductase</fullName>
    </submittedName>
</protein>
<keyword evidence="2" id="KW-0560">Oxidoreductase</keyword>
<dbReference type="SUPFAM" id="SSF51735">
    <property type="entry name" value="NAD(P)-binding Rossmann-fold domains"/>
    <property type="match status" value="1"/>
</dbReference>
<comment type="similarity">
    <text evidence="1">Belongs to the Gfo/Idh/MocA family.</text>
</comment>